<sequence length="93" mass="10763">MAHKVIVKPEAQADIENAISWYENALSGLGLDFVDALDACFNFISDNPYLFQKRYRDVMIVFTKRFPYGVHYTVEGQIVYIHAVLHTKRRPLS</sequence>
<accession>A0A2A4G362</accession>
<evidence type="ECO:0008006" key="4">
    <source>
        <dbReference type="Google" id="ProtNLM"/>
    </source>
</evidence>
<proteinExistence type="predicted"/>
<protein>
    <recommendedName>
        <fullName evidence="4">Type II toxin-antitoxin system RelE/ParE family toxin</fullName>
    </recommendedName>
</protein>
<dbReference type="Proteomes" id="UP000219559">
    <property type="component" value="Unassembled WGS sequence"/>
</dbReference>
<evidence type="ECO:0000313" key="2">
    <source>
        <dbReference type="EMBL" id="PCE62863.1"/>
    </source>
</evidence>
<dbReference type="Pfam" id="PF05016">
    <property type="entry name" value="ParE_toxin"/>
    <property type="match status" value="1"/>
</dbReference>
<keyword evidence="1" id="KW-1277">Toxin-antitoxin system</keyword>
<evidence type="ECO:0000256" key="1">
    <source>
        <dbReference type="ARBA" id="ARBA00022649"/>
    </source>
</evidence>
<dbReference type="RefSeq" id="WP_097440972.1">
    <property type="nucleotide sequence ID" value="NZ_KZ300477.1"/>
</dbReference>
<dbReference type="InterPro" id="IPR035093">
    <property type="entry name" value="RelE/ParE_toxin_dom_sf"/>
</dbReference>
<dbReference type="OrthoDB" id="595476at2"/>
<name>A0A2A4G362_9FLAO</name>
<comment type="caution">
    <text evidence="2">The sequence shown here is derived from an EMBL/GenBank/DDBJ whole genome shotgun (WGS) entry which is preliminary data.</text>
</comment>
<reference evidence="2 3" key="1">
    <citation type="submission" date="2017-04" db="EMBL/GenBank/DDBJ databases">
        <title>A new member of the family Flavobacteriaceae isolated from ascidians.</title>
        <authorList>
            <person name="Chen L."/>
        </authorList>
    </citation>
    <scope>NUCLEOTIDE SEQUENCE [LARGE SCALE GENOMIC DNA]</scope>
    <source>
        <strain evidence="2 3">HQA918</strain>
    </source>
</reference>
<keyword evidence="3" id="KW-1185">Reference proteome</keyword>
<dbReference type="Gene3D" id="3.30.2310.20">
    <property type="entry name" value="RelE-like"/>
    <property type="match status" value="1"/>
</dbReference>
<dbReference type="AlphaFoldDB" id="A0A2A4G362"/>
<dbReference type="InterPro" id="IPR007712">
    <property type="entry name" value="RelE/ParE_toxin"/>
</dbReference>
<organism evidence="2 3">
    <name type="scientific">Sediminicola luteus</name>
    <dbReference type="NCBI Taxonomy" id="319238"/>
    <lineage>
        <taxon>Bacteria</taxon>
        <taxon>Pseudomonadati</taxon>
        <taxon>Bacteroidota</taxon>
        <taxon>Flavobacteriia</taxon>
        <taxon>Flavobacteriales</taxon>
        <taxon>Flavobacteriaceae</taxon>
        <taxon>Sediminicola</taxon>
    </lineage>
</organism>
<dbReference type="EMBL" id="NBWU01000007">
    <property type="protein sequence ID" value="PCE62863.1"/>
    <property type="molecule type" value="Genomic_DNA"/>
</dbReference>
<evidence type="ECO:0000313" key="3">
    <source>
        <dbReference type="Proteomes" id="UP000219559"/>
    </source>
</evidence>
<gene>
    <name evidence="2" type="ORF">B7P33_16420</name>
</gene>